<comment type="caution">
    <text evidence="2">The sequence shown here is derived from an EMBL/GenBank/DDBJ whole genome shotgun (WGS) entry which is preliminary data.</text>
</comment>
<organism evidence="2">
    <name type="scientific">Aerophobetes bacterium</name>
    <dbReference type="NCBI Taxonomy" id="2030807"/>
    <lineage>
        <taxon>Bacteria</taxon>
        <taxon>Candidatus Aerophobota</taxon>
    </lineage>
</organism>
<dbReference type="PANTHER" id="PTHR43617">
    <property type="entry name" value="L-AMINO ACID N-ACETYLTRANSFERASE"/>
    <property type="match status" value="1"/>
</dbReference>
<gene>
    <name evidence="2" type="ORF">ENG47_04910</name>
</gene>
<evidence type="ECO:0000313" key="2">
    <source>
        <dbReference type="EMBL" id="HDN85078.1"/>
    </source>
</evidence>
<dbReference type="InterPro" id="IPR000182">
    <property type="entry name" value="GNAT_dom"/>
</dbReference>
<accession>A0A7V0N0Q8</accession>
<dbReference type="PANTHER" id="PTHR43617:SF38">
    <property type="entry name" value="N-ACETYLTRANSFERASE DOMAIN-CONTAINING PROTEIN"/>
    <property type="match status" value="1"/>
</dbReference>
<dbReference type="EMBL" id="DRBC01000299">
    <property type="protein sequence ID" value="HDN85078.1"/>
    <property type="molecule type" value="Genomic_DNA"/>
</dbReference>
<dbReference type="GO" id="GO:0016747">
    <property type="term" value="F:acyltransferase activity, transferring groups other than amino-acyl groups"/>
    <property type="evidence" value="ECO:0007669"/>
    <property type="project" value="InterPro"/>
</dbReference>
<dbReference type="CDD" id="cd04301">
    <property type="entry name" value="NAT_SF"/>
    <property type="match status" value="1"/>
</dbReference>
<dbReference type="InterPro" id="IPR050276">
    <property type="entry name" value="MshD_Acetyltransferase"/>
</dbReference>
<name>A0A7V0N0Q8_UNCAE</name>
<dbReference type="PROSITE" id="PS51186">
    <property type="entry name" value="GNAT"/>
    <property type="match status" value="1"/>
</dbReference>
<proteinExistence type="predicted"/>
<feature type="domain" description="N-acetyltransferase" evidence="1">
    <location>
        <begin position="7"/>
        <end position="158"/>
    </location>
</feature>
<sequence>MDDGENTIIRRIKKWELESLVQVYQSAYKRMMKYAYKKGERIKNYLEWLYQGDPEGLLVADRKGKIVGFASIHSEWEDWRWGRTGELHELAVREEFQGKGIGKKLFNKAVAYAVKKGCKTLSLWVGEENWIARSWYQRLGFEEKGSWGEWVRMRKDLSSPEIEKINKNAGKDL</sequence>
<dbReference type="AlphaFoldDB" id="A0A7V0N0Q8"/>
<dbReference type="SUPFAM" id="SSF55729">
    <property type="entry name" value="Acyl-CoA N-acyltransferases (Nat)"/>
    <property type="match status" value="1"/>
</dbReference>
<dbReference type="Pfam" id="PF00583">
    <property type="entry name" value="Acetyltransf_1"/>
    <property type="match status" value="1"/>
</dbReference>
<evidence type="ECO:0000259" key="1">
    <source>
        <dbReference type="PROSITE" id="PS51186"/>
    </source>
</evidence>
<protein>
    <submittedName>
        <fullName evidence="2">GNAT family N-acetyltransferase</fullName>
    </submittedName>
</protein>
<dbReference type="Gene3D" id="3.40.630.30">
    <property type="match status" value="1"/>
</dbReference>
<dbReference type="Proteomes" id="UP000885660">
    <property type="component" value="Unassembled WGS sequence"/>
</dbReference>
<dbReference type="InterPro" id="IPR016181">
    <property type="entry name" value="Acyl_CoA_acyltransferase"/>
</dbReference>
<reference evidence="2" key="1">
    <citation type="journal article" date="2020" name="mSystems">
        <title>Genome- and Community-Level Interaction Insights into Carbon Utilization and Element Cycling Functions of Hydrothermarchaeota in Hydrothermal Sediment.</title>
        <authorList>
            <person name="Zhou Z."/>
            <person name="Liu Y."/>
            <person name="Xu W."/>
            <person name="Pan J."/>
            <person name="Luo Z.H."/>
            <person name="Li M."/>
        </authorList>
    </citation>
    <scope>NUCLEOTIDE SEQUENCE [LARGE SCALE GENOMIC DNA]</scope>
    <source>
        <strain evidence="2">HyVt-219</strain>
    </source>
</reference>